<dbReference type="GeneID" id="19243271"/>
<evidence type="ECO:0000313" key="2">
    <source>
        <dbReference type="EMBL" id="ERF72028.1"/>
    </source>
</evidence>
<accession>U1GIR4</accession>
<protein>
    <submittedName>
        <fullName evidence="2">Uncharacterized protein</fullName>
    </submittedName>
</protein>
<feature type="region of interest" description="Disordered" evidence="1">
    <location>
        <begin position="31"/>
        <end position="85"/>
    </location>
</feature>
<dbReference type="RefSeq" id="XP_007802339.1">
    <property type="nucleotide sequence ID" value="XM_007804148.1"/>
</dbReference>
<proteinExistence type="predicted"/>
<feature type="compositionally biased region" description="Low complexity" evidence="1">
    <location>
        <begin position="103"/>
        <end position="116"/>
    </location>
</feature>
<dbReference type="HOGENOM" id="CLU_1107124_0_0_1"/>
<evidence type="ECO:0000313" key="3">
    <source>
        <dbReference type="Proteomes" id="UP000019373"/>
    </source>
</evidence>
<name>U1GIR4_ENDPU</name>
<feature type="compositionally biased region" description="Polar residues" evidence="1">
    <location>
        <begin position="206"/>
        <end position="218"/>
    </location>
</feature>
<dbReference type="AlphaFoldDB" id="U1GIR4"/>
<reference evidence="3" key="1">
    <citation type="journal article" date="2014" name="BMC Genomics">
        <title>Genome characteristics reveal the impact of lichenization on lichen-forming fungus Endocarpon pusillum Hedwig (Verrucariales, Ascomycota).</title>
        <authorList>
            <person name="Wang Y.-Y."/>
            <person name="Liu B."/>
            <person name="Zhang X.-Y."/>
            <person name="Zhou Q.-M."/>
            <person name="Zhang T."/>
            <person name="Li H."/>
            <person name="Yu Y.-F."/>
            <person name="Zhang X.-L."/>
            <person name="Hao X.-Y."/>
            <person name="Wang M."/>
            <person name="Wang L."/>
            <person name="Wei J.-C."/>
        </authorList>
    </citation>
    <scope>NUCLEOTIDE SEQUENCE [LARGE SCALE GENOMIC DNA]</scope>
    <source>
        <strain evidence="3">Z07020 / HMAS-L-300199</strain>
    </source>
</reference>
<feature type="compositionally biased region" description="Low complexity" evidence="1">
    <location>
        <begin position="124"/>
        <end position="133"/>
    </location>
</feature>
<dbReference type="OrthoDB" id="10499905at2759"/>
<feature type="region of interest" description="Disordered" evidence="1">
    <location>
        <begin position="169"/>
        <end position="228"/>
    </location>
</feature>
<dbReference type="EMBL" id="KE721125">
    <property type="protein sequence ID" value="ERF72028.1"/>
    <property type="molecule type" value="Genomic_DNA"/>
</dbReference>
<organism evidence="2 3">
    <name type="scientific">Endocarpon pusillum (strain Z07020 / HMAS-L-300199)</name>
    <name type="common">Lichen-forming fungus</name>
    <dbReference type="NCBI Taxonomy" id="1263415"/>
    <lineage>
        <taxon>Eukaryota</taxon>
        <taxon>Fungi</taxon>
        <taxon>Dikarya</taxon>
        <taxon>Ascomycota</taxon>
        <taxon>Pezizomycotina</taxon>
        <taxon>Eurotiomycetes</taxon>
        <taxon>Chaetothyriomycetidae</taxon>
        <taxon>Verrucariales</taxon>
        <taxon>Verrucariaceae</taxon>
        <taxon>Endocarpon</taxon>
    </lineage>
</organism>
<keyword evidence="3" id="KW-1185">Reference proteome</keyword>
<gene>
    <name evidence="2" type="ORF">EPUS_08422</name>
</gene>
<feature type="region of interest" description="Disordered" evidence="1">
    <location>
        <begin position="101"/>
        <end position="134"/>
    </location>
</feature>
<dbReference type="Proteomes" id="UP000019373">
    <property type="component" value="Unassembled WGS sequence"/>
</dbReference>
<sequence length="251" mass="27343">MPEPMFQSPTASNPLISAPLLLRTYQDQEGECSRWSMSAASEDSDDESARPSFWPAMLPTIPPRSPLRSRLNRPNIPPALTPRFNTATAEPDLGYYFDPGLPTPTTATTTTSSPPSVRCLTTEPSASPASAPACHTTYASADPSFPQWLAATIGQQRHLHSRRLAAATSSATRFTERDHLASPVPPEVHAYKTSHQSKAQRHARSESSYDYTDYLEQTSSPALPPPSSLSLCNSSGWSCIARRTSRTSRTP</sequence>
<evidence type="ECO:0000256" key="1">
    <source>
        <dbReference type="SAM" id="MobiDB-lite"/>
    </source>
</evidence>